<dbReference type="EMBL" id="GDHC01002784">
    <property type="protein sequence ID" value="JAQ15845.1"/>
    <property type="molecule type" value="Transcribed_RNA"/>
</dbReference>
<reference evidence="1" key="1">
    <citation type="journal article" date="2016" name="Gigascience">
        <title>De novo construction of an expanded transcriptome assembly for the western tarnished plant bug, Lygus hesperus.</title>
        <authorList>
            <person name="Tassone E.E."/>
            <person name="Geib S.M."/>
            <person name="Hall B."/>
            <person name="Fabrick J.A."/>
            <person name="Brent C.S."/>
            <person name="Hull J.J."/>
        </authorList>
    </citation>
    <scope>NUCLEOTIDE SEQUENCE</scope>
</reference>
<proteinExistence type="predicted"/>
<evidence type="ECO:0000313" key="1">
    <source>
        <dbReference type="EMBL" id="JAQ15845.1"/>
    </source>
</evidence>
<feature type="non-terminal residue" evidence="1">
    <location>
        <position position="1"/>
    </location>
</feature>
<organism evidence="1">
    <name type="scientific">Lygus hesperus</name>
    <name type="common">Western plant bug</name>
    <dbReference type="NCBI Taxonomy" id="30085"/>
    <lineage>
        <taxon>Eukaryota</taxon>
        <taxon>Metazoa</taxon>
        <taxon>Ecdysozoa</taxon>
        <taxon>Arthropoda</taxon>
        <taxon>Hexapoda</taxon>
        <taxon>Insecta</taxon>
        <taxon>Pterygota</taxon>
        <taxon>Neoptera</taxon>
        <taxon>Paraneoptera</taxon>
        <taxon>Hemiptera</taxon>
        <taxon>Heteroptera</taxon>
        <taxon>Panheteroptera</taxon>
        <taxon>Cimicomorpha</taxon>
        <taxon>Miridae</taxon>
        <taxon>Mirini</taxon>
        <taxon>Lygus</taxon>
    </lineage>
</organism>
<sequence>SSIDADSVDLFDDPPLDERVSCIKKVRQVTHKDVVAAAFFPPDFLVELSYCKENLNLLVVLHRLDTTETLQTLVVYRNVMSKPDKMFVEYVDSNDIEKEFLSSWFPHFNYSEPTRGYLFVYNCEESACCVQLGLEALTVGFFFSWPSPCVFSCFCRPVMKDGELKRNLLLLSFENGAVVGLSSSGGRILHFTSKHTKCVSYSKGLLLSSNHTDCQVTPVDPVDASSVLPIKGVINFCLLDDSKAHVLALTNHGGLYLVRADVQLSEEKCQIPAVSSFQETVNNIGYLEELNSRIAAQDSSIKCLAVVANAKNFRFKLDLQVVQIMGGHHLFRVTCESLATDIGTSPVLEAKDWHVIFTLYYTNHDRIVNVQQFPSDFSKNQPLEFMVRLNMEAHSLRDCLAVVKFISFVGEGKYRPTLMVGKVRLNVLSFLEP</sequence>
<gene>
    <name evidence="1" type="ORF">g.80218</name>
</gene>
<dbReference type="AlphaFoldDB" id="A0A146M9A0"/>
<protein>
    <submittedName>
        <fullName evidence="1">Uncharacterized protein</fullName>
    </submittedName>
</protein>
<name>A0A146M9A0_LYGHE</name>
<accession>A0A146M9A0</accession>
<feature type="non-terminal residue" evidence="1">
    <location>
        <position position="433"/>
    </location>
</feature>